<dbReference type="InterPro" id="IPR010982">
    <property type="entry name" value="Lambda_DNA-bd_dom_sf"/>
</dbReference>
<dbReference type="GO" id="GO:0003677">
    <property type="term" value="F:DNA binding"/>
    <property type="evidence" value="ECO:0007669"/>
    <property type="project" value="InterPro"/>
</dbReference>
<evidence type="ECO:0000313" key="2">
    <source>
        <dbReference type="Proteomes" id="UP000236726"/>
    </source>
</evidence>
<sequence>MDKEIYSIEGIDIEVEKTDKTDADAVRRKMAYAFKMIRAQSGMNRKDFSAWLGIPYRTMQEWELGRRAMPEYVLRLIAYKVQMEKERGNL</sequence>
<protein>
    <recommendedName>
        <fullName evidence="3">Helix-turn-helix</fullName>
    </recommendedName>
</protein>
<name>A0A1H5S5F6_9FIRM</name>
<dbReference type="RefSeq" id="WP_242826790.1">
    <property type="nucleotide sequence ID" value="NZ_FNUL01000002.1"/>
</dbReference>
<dbReference type="Gene3D" id="1.10.260.40">
    <property type="entry name" value="lambda repressor-like DNA-binding domains"/>
    <property type="match status" value="1"/>
</dbReference>
<evidence type="ECO:0008006" key="3">
    <source>
        <dbReference type="Google" id="ProtNLM"/>
    </source>
</evidence>
<dbReference type="EMBL" id="FNUL01000002">
    <property type="protein sequence ID" value="SEF45846.1"/>
    <property type="molecule type" value="Genomic_DNA"/>
</dbReference>
<reference evidence="1 2" key="1">
    <citation type="submission" date="2016-10" db="EMBL/GenBank/DDBJ databases">
        <authorList>
            <person name="de Groot N.N."/>
        </authorList>
    </citation>
    <scope>NUCLEOTIDE SEQUENCE [LARGE SCALE GENOMIC DNA]</scope>
    <source>
        <strain evidence="1 2">D15d</strain>
    </source>
</reference>
<gene>
    <name evidence="1" type="ORF">SAMN05216537_10277</name>
</gene>
<keyword evidence="2" id="KW-1185">Reference proteome</keyword>
<evidence type="ECO:0000313" key="1">
    <source>
        <dbReference type="EMBL" id="SEF45846.1"/>
    </source>
</evidence>
<proteinExistence type="predicted"/>
<dbReference type="Proteomes" id="UP000236726">
    <property type="component" value="Unassembled WGS sequence"/>
</dbReference>
<dbReference type="SUPFAM" id="SSF47413">
    <property type="entry name" value="lambda repressor-like DNA-binding domains"/>
    <property type="match status" value="1"/>
</dbReference>
<accession>A0A1H5S5F6</accession>
<organism evidence="1 2">
    <name type="scientific">Lachnospira multipara</name>
    <dbReference type="NCBI Taxonomy" id="28051"/>
    <lineage>
        <taxon>Bacteria</taxon>
        <taxon>Bacillati</taxon>
        <taxon>Bacillota</taxon>
        <taxon>Clostridia</taxon>
        <taxon>Lachnospirales</taxon>
        <taxon>Lachnospiraceae</taxon>
        <taxon>Lachnospira</taxon>
    </lineage>
</organism>
<dbReference type="AlphaFoldDB" id="A0A1H5S5F6"/>